<dbReference type="AlphaFoldDB" id="A0A1I7X961"/>
<evidence type="ECO:0000313" key="1">
    <source>
        <dbReference type="Proteomes" id="UP000095283"/>
    </source>
</evidence>
<keyword evidence="1" id="KW-1185">Reference proteome</keyword>
<dbReference type="Proteomes" id="UP000095283">
    <property type="component" value="Unplaced"/>
</dbReference>
<organism evidence="1 2">
    <name type="scientific">Heterorhabditis bacteriophora</name>
    <name type="common">Entomopathogenic nematode worm</name>
    <dbReference type="NCBI Taxonomy" id="37862"/>
    <lineage>
        <taxon>Eukaryota</taxon>
        <taxon>Metazoa</taxon>
        <taxon>Ecdysozoa</taxon>
        <taxon>Nematoda</taxon>
        <taxon>Chromadorea</taxon>
        <taxon>Rhabditida</taxon>
        <taxon>Rhabditina</taxon>
        <taxon>Rhabditomorpha</taxon>
        <taxon>Strongyloidea</taxon>
        <taxon>Heterorhabditidae</taxon>
        <taxon>Heterorhabditis</taxon>
    </lineage>
</organism>
<dbReference type="WBParaSite" id="Hba_14197">
    <property type="protein sequence ID" value="Hba_14197"/>
    <property type="gene ID" value="Hba_14197"/>
</dbReference>
<reference evidence="2" key="1">
    <citation type="submission" date="2016-11" db="UniProtKB">
        <authorList>
            <consortium name="WormBaseParasite"/>
        </authorList>
    </citation>
    <scope>IDENTIFICATION</scope>
</reference>
<sequence length="112" mass="12284">MYGSSLSPGSFYPNLAATAGFPRVISSPLGSSVSPMTPTYPPRLGQSLVKDSKCSKKSLAKCIITKTTNFIGARLRVLQHVCFDVGCHDLSLVLRHSSPNIRWYGRRWVADK</sequence>
<protein>
    <submittedName>
        <fullName evidence="2">Ovule protein</fullName>
    </submittedName>
</protein>
<accession>A0A1I7X961</accession>
<name>A0A1I7X961_HETBA</name>
<evidence type="ECO:0000313" key="2">
    <source>
        <dbReference type="WBParaSite" id="Hba_14197"/>
    </source>
</evidence>
<proteinExistence type="predicted"/>